<organism evidence="15 16">
    <name type="scientific">Tagetes erecta</name>
    <name type="common">African marigold</name>
    <dbReference type="NCBI Taxonomy" id="13708"/>
    <lineage>
        <taxon>Eukaryota</taxon>
        <taxon>Viridiplantae</taxon>
        <taxon>Streptophyta</taxon>
        <taxon>Embryophyta</taxon>
        <taxon>Tracheophyta</taxon>
        <taxon>Spermatophyta</taxon>
        <taxon>Magnoliopsida</taxon>
        <taxon>eudicotyledons</taxon>
        <taxon>Gunneridae</taxon>
        <taxon>Pentapetalae</taxon>
        <taxon>asterids</taxon>
        <taxon>campanulids</taxon>
        <taxon>Asterales</taxon>
        <taxon>Asteraceae</taxon>
        <taxon>Asteroideae</taxon>
        <taxon>Heliantheae alliance</taxon>
        <taxon>Tageteae</taxon>
        <taxon>Tagetes</taxon>
    </lineage>
</organism>
<dbReference type="FunFam" id="2.160.20.10:FF:000029">
    <property type="entry name" value="Pectinesterase 4"/>
    <property type="match status" value="1"/>
</dbReference>
<keyword evidence="13" id="KW-1133">Transmembrane helix</keyword>
<dbReference type="PANTHER" id="PTHR31707">
    <property type="entry name" value="PECTINESTERASE"/>
    <property type="match status" value="1"/>
</dbReference>
<evidence type="ECO:0000259" key="14">
    <source>
        <dbReference type="SMART" id="SM00856"/>
    </source>
</evidence>
<evidence type="ECO:0000256" key="7">
    <source>
        <dbReference type="ARBA" id="ARBA00022525"/>
    </source>
</evidence>
<dbReference type="NCBIfam" id="TIGR01614">
    <property type="entry name" value="PME_inhib"/>
    <property type="match status" value="1"/>
</dbReference>
<feature type="compositionally biased region" description="Basic and acidic residues" evidence="12">
    <location>
        <begin position="536"/>
        <end position="553"/>
    </location>
</feature>
<comment type="similarity">
    <text evidence="4">In the C-terminal section; belongs to the pectinesterase family.</text>
</comment>
<dbReference type="SUPFAM" id="SSF51126">
    <property type="entry name" value="Pectin lyase-like"/>
    <property type="match status" value="1"/>
</dbReference>
<evidence type="ECO:0000256" key="4">
    <source>
        <dbReference type="ARBA" id="ARBA00007786"/>
    </source>
</evidence>
<comment type="caution">
    <text evidence="15">The sequence shown here is derived from an EMBL/GenBank/DDBJ whole genome shotgun (WGS) entry which is preliminary data.</text>
</comment>
<evidence type="ECO:0000256" key="12">
    <source>
        <dbReference type="SAM" id="MobiDB-lite"/>
    </source>
</evidence>
<keyword evidence="7" id="KW-0964">Secreted</keyword>
<dbReference type="Proteomes" id="UP001229421">
    <property type="component" value="Unassembled WGS sequence"/>
</dbReference>
<dbReference type="InterPro" id="IPR012334">
    <property type="entry name" value="Pectin_lyas_fold"/>
</dbReference>
<dbReference type="SMART" id="SM00856">
    <property type="entry name" value="PMEI"/>
    <property type="match status" value="1"/>
</dbReference>
<keyword evidence="8" id="KW-0378">Hydrolase</keyword>
<dbReference type="Gene3D" id="2.160.20.10">
    <property type="entry name" value="Single-stranded right-handed beta-helix, Pectin lyase-like"/>
    <property type="match status" value="1"/>
</dbReference>
<dbReference type="EC" id="3.1.1.11" evidence="5"/>
<sequence length="605" mass="67687">MANELVTSMLSLGLSIAFILVIVAFVARDEHLEDIHLMNTKALKTMCTPTDYWGTCYDALADVAKNTSSTKKDYIFASFHKTIDEIQKAIGKSSSIRKGLGNRTDGYAKHARDDLKNCEKYWRHAIEDLQHVLKVAHKTKTKTLPKQTDQILVWLTAVRAYQTTCVDEIKDEKIRKDMKKQLEKANKHTFNSQKIIYNLKTILKDFGMDCDSKTPSVGHRRLLDECELIDLHGFPSWVPVTDRRILGGESDDEDDKSKKDEPEPILTGQEYFKTLEPEQLDTKAVKPNVVVAQDGSGQFTTIKDALATYPLNHQGRFIIYIKTGVYNESQIIVKRKQNNVYMYGDGCDKSIITGQLNLGIAHIVTSNTASFVAEGERFMAKNLGFRNTIGPLGCQAVSFRSQSPHTVMVDCTFEGYQNTLYYHTHDQFYKNCVISGTVDVIIGSGRAFCQNSKIIFRQPETNQVNTMTVDGRMKSEEAGGVVFHNCEITESPELTPVKLQTKSYLGRPGKEKSKVVVMKSEIGDVISPEGWTSESPEGKGDGHSDTCVFREYENTGPGSGTGKRVKWSGFEVVEDKEDAVKFTADKFINAGSWVVNSGVDVNIKL</sequence>
<accession>A0AAD8P894</accession>
<evidence type="ECO:0000256" key="9">
    <source>
        <dbReference type="ARBA" id="ARBA00023085"/>
    </source>
</evidence>
<protein>
    <recommendedName>
        <fullName evidence="5">pectinesterase</fullName>
        <ecNumber evidence="5">3.1.1.11</ecNumber>
    </recommendedName>
</protein>
<keyword evidence="13" id="KW-0472">Membrane</keyword>
<dbReference type="InterPro" id="IPR000070">
    <property type="entry name" value="Pectinesterase_cat"/>
</dbReference>
<dbReference type="EMBL" id="JAUHHV010000001">
    <property type="protein sequence ID" value="KAK1437208.1"/>
    <property type="molecule type" value="Genomic_DNA"/>
</dbReference>
<feature type="region of interest" description="Disordered" evidence="12">
    <location>
        <begin position="527"/>
        <end position="564"/>
    </location>
</feature>
<dbReference type="GO" id="GO:0004857">
    <property type="term" value="F:enzyme inhibitor activity"/>
    <property type="evidence" value="ECO:0007669"/>
    <property type="project" value="InterPro"/>
</dbReference>
<dbReference type="GO" id="GO:0030599">
    <property type="term" value="F:pectinesterase activity"/>
    <property type="evidence" value="ECO:0007669"/>
    <property type="project" value="UniProtKB-EC"/>
</dbReference>
<feature type="domain" description="Pectinesterase inhibitor" evidence="14">
    <location>
        <begin position="38"/>
        <end position="195"/>
    </location>
</feature>
<evidence type="ECO:0000256" key="8">
    <source>
        <dbReference type="ARBA" id="ARBA00022801"/>
    </source>
</evidence>
<evidence type="ECO:0000256" key="1">
    <source>
        <dbReference type="ARBA" id="ARBA00004191"/>
    </source>
</evidence>
<dbReference type="InterPro" id="IPR035513">
    <property type="entry name" value="Invertase/methylesterase_inhib"/>
</dbReference>
<dbReference type="Gene3D" id="1.20.140.40">
    <property type="entry name" value="Invertase/pectin methylesterase inhibitor family protein"/>
    <property type="match status" value="1"/>
</dbReference>
<keyword evidence="16" id="KW-1185">Reference proteome</keyword>
<dbReference type="SUPFAM" id="SSF101148">
    <property type="entry name" value="Plant invertase/pectin methylesterase inhibitor"/>
    <property type="match status" value="1"/>
</dbReference>
<keyword evidence="10" id="KW-0961">Cell wall biogenesis/degradation</keyword>
<dbReference type="Pfam" id="PF01095">
    <property type="entry name" value="Pectinesterase"/>
    <property type="match status" value="1"/>
</dbReference>
<evidence type="ECO:0000256" key="6">
    <source>
        <dbReference type="ARBA" id="ARBA00022512"/>
    </source>
</evidence>
<dbReference type="CDD" id="cd15798">
    <property type="entry name" value="PMEI-like_3"/>
    <property type="match status" value="1"/>
</dbReference>
<gene>
    <name evidence="15" type="ORF">QVD17_02996</name>
</gene>
<comment type="catalytic activity">
    <reaction evidence="11">
        <text>[(1-&gt;4)-alpha-D-galacturonosyl methyl ester](n) + n H2O = [(1-&gt;4)-alpha-D-galacturonosyl](n) + n methanol + n H(+)</text>
        <dbReference type="Rhea" id="RHEA:22380"/>
        <dbReference type="Rhea" id="RHEA-COMP:14570"/>
        <dbReference type="Rhea" id="RHEA-COMP:14573"/>
        <dbReference type="ChEBI" id="CHEBI:15377"/>
        <dbReference type="ChEBI" id="CHEBI:15378"/>
        <dbReference type="ChEBI" id="CHEBI:17790"/>
        <dbReference type="ChEBI" id="CHEBI:140522"/>
        <dbReference type="ChEBI" id="CHEBI:140523"/>
        <dbReference type="EC" id="3.1.1.11"/>
    </reaction>
</comment>
<evidence type="ECO:0000313" key="16">
    <source>
        <dbReference type="Proteomes" id="UP001229421"/>
    </source>
</evidence>
<dbReference type="InterPro" id="IPR011050">
    <property type="entry name" value="Pectin_lyase_fold/virulence"/>
</dbReference>
<keyword evidence="13" id="KW-0812">Transmembrane</keyword>
<evidence type="ECO:0000256" key="11">
    <source>
        <dbReference type="ARBA" id="ARBA00047928"/>
    </source>
</evidence>
<evidence type="ECO:0000256" key="13">
    <source>
        <dbReference type="SAM" id="Phobius"/>
    </source>
</evidence>
<dbReference type="Pfam" id="PF04043">
    <property type="entry name" value="PMEI"/>
    <property type="match status" value="1"/>
</dbReference>
<comment type="pathway">
    <text evidence="2">Glycan metabolism; pectin degradation; 2-dehydro-3-deoxy-D-gluconate from pectin: step 1/5.</text>
</comment>
<proteinExistence type="inferred from homology"/>
<dbReference type="AlphaFoldDB" id="A0AAD8P894"/>
<dbReference type="GO" id="GO:0042545">
    <property type="term" value="P:cell wall modification"/>
    <property type="evidence" value="ECO:0007669"/>
    <property type="project" value="InterPro"/>
</dbReference>
<evidence type="ECO:0000256" key="5">
    <source>
        <dbReference type="ARBA" id="ARBA00013229"/>
    </source>
</evidence>
<feature type="transmembrane region" description="Helical" evidence="13">
    <location>
        <begin position="6"/>
        <end position="27"/>
    </location>
</feature>
<comment type="similarity">
    <text evidence="3">In the N-terminal section; belongs to the PMEI family.</text>
</comment>
<evidence type="ECO:0000256" key="10">
    <source>
        <dbReference type="ARBA" id="ARBA00023316"/>
    </source>
</evidence>
<comment type="subcellular location">
    <subcellularLocation>
        <location evidence="1">Secreted</location>
        <location evidence="1">Cell wall</location>
    </subcellularLocation>
</comment>
<reference evidence="15" key="1">
    <citation type="journal article" date="2023" name="bioRxiv">
        <title>Improved chromosome-level genome assembly for marigold (Tagetes erecta).</title>
        <authorList>
            <person name="Jiang F."/>
            <person name="Yuan L."/>
            <person name="Wang S."/>
            <person name="Wang H."/>
            <person name="Xu D."/>
            <person name="Wang A."/>
            <person name="Fan W."/>
        </authorList>
    </citation>
    <scope>NUCLEOTIDE SEQUENCE</scope>
    <source>
        <strain evidence="15">WSJ</strain>
        <tissue evidence="15">Leaf</tissue>
    </source>
</reference>
<dbReference type="InterPro" id="IPR006501">
    <property type="entry name" value="Pectinesterase_inhib_dom"/>
</dbReference>
<keyword evidence="6" id="KW-0134">Cell wall</keyword>
<evidence type="ECO:0000313" key="15">
    <source>
        <dbReference type="EMBL" id="KAK1437208.1"/>
    </source>
</evidence>
<name>A0AAD8P894_TARER</name>
<keyword evidence="9" id="KW-0063">Aspartyl esterase</keyword>
<evidence type="ECO:0000256" key="3">
    <source>
        <dbReference type="ARBA" id="ARBA00006027"/>
    </source>
</evidence>
<evidence type="ECO:0000256" key="2">
    <source>
        <dbReference type="ARBA" id="ARBA00005184"/>
    </source>
</evidence>